<sequence length="261" mass="29742">MTTRQRNEWLEANLSDDEDGGYDSEAAEESRGAALGVRASKRRRVDSNDSDEQSEDDDHGQVDTMADGHEQDMAEEDAGADEDADGEPDSIQQPPTKNKQLKLLTPKQLERSQKAASRTGVIYLSRVPPFMKPHTLRHLLEPYGAIGRIFLTPEDAERYRQRKRAGGNKKKSFTDGWVEFLNKKNAKLVAETLNAQTIGGKKGGWYRDDLWNIKYLKGFKWHHLTEQIANENAERAARMRAEISRQTRENKEFVNNVERAK</sequence>
<organism evidence="1 2">
    <name type="scientific">Coniosporium uncinatum</name>
    <dbReference type="NCBI Taxonomy" id="93489"/>
    <lineage>
        <taxon>Eukaryota</taxon>
        <taxon>Fungi</taxon>
        <taxon>Dikarya</taxon>
        <taxon>Ascomycota</taxon>
        <taxon>Pezizomycotina</taxon>
        <taxon>Dothideomycetes</taxon>
        <taxon>Dothideomycetes incertae sedis</taxon>
        <taxon>Coniosporium</taxon>
    </lineage>
</organism>
<feature type="non-terminal residue" evidence="1">
    <location>
        <position position="261"/>
    </location>
</feature>
<accession>A0ACC3DJG1</accession>
<evidence type="ECO:0000313" key="2">
    <source>
        <dbReference type="Proteomes" id="UP001186974"/>
    </source>
</evidence>
<protein>
    <submittedName>
        <fullName evidence="1">Uncharacterized protein</fullName>
    </submittedName>
</protein>
<proteinExistence type="predicted"/>
<keyword evidence="2" id="KW-1185">Reference proteome</keyword>
<evidence type="ECO:0000313" key="1">
    <source>
        <dbReference type="EMBL" id="KAK3076684.1"/>
    </source>
</evidence>
<dbReference type="Proteomes" id="UP001186974">
    <property type="component" value="Unassembled WGS sequence"/>
</dbReference>
<dbReference type="EMBL" id="JAWDJW010003680">
    <property type="protein sequence ID" value="KAK3076684.1"/>
    <property type="molecule type" value="Genomic_DNA"/>
</dbReference>
<reference evidence="1" key="1">
    <citation type="submission" date="2024-09" db="EMBL/GenBank/DDBJ databases">
        <title>Black Yeasts Isolated from many extreme environments.</title>
        <authorList>
            <person name="Coleine C."/>
            <person name="Stajich J.E."/>
            <person name="Selbmann L."/>
        </authorList>
    </citation>
    <scope>NUCLEOTIDE SEQUENCE</scope>
    <source>
        <strain evidence="1">CCFEE 5737</strain>
    </source>
</reference>
<comment type="caution">
    <text evidence="1">The sequence shown here is derived from an EMBL/GenBank/DDBJ whole genome shotgun (WGS) entry which is preliminary data.</text>
</comment>
<gene>
    <name evidence="1" type="ORF">LTS18_012343</name>
</gene>
<name>A0ACC3DJG1_9PEZI</name>